<gene>
    <name evidence="1" type="ORF">LVJ81_05130</name>
</gene>
<reference evidence="1" key="2">
    <citation type="journal article" date="2022" name="Res Sq">
        <title>Evolution of multicellular longitudinally dividing oral cavity symbionts (Neisseriaceae).</title>
        <authorList>
            <person name="Nyongesa S."/>
            <person name="Weber P."/>
            <person name="Bernet E."/>
            <person name="Pullido F."/>
            <person name="Nieckarz M."/>
            <person name="Delaby M."/>
            <person name="Nieves C."/>
            <person name="Viehboeck T."/>
            <person name="Krause N."/>
            <person name="Rivera-Millot A."/>
            <person name="Nakamura A."/>
            <person name="Vischer N."/>
            <person name="VanNieuwenhze M."/>
            <person name="Brun Y."/>
            <person name="Cava F."/>
            <person name="Bulgheresi S."/>
            <person name="Veyrier F."/>
        </authorList>
    </citation>
    <scope>NUCLEOTIDE SEQUENCE</scope>
    <source>
        <strain evidence="1">SAG 1488-6</strain>
    </source>
</reference>
<accession>A0ABY4ECE2</accession>
<evidence type="ECO:0000313" key="2">
    <source>
        <dbReference type="Proteomes" id="UP000832034"/>
    </source>
</evidence>
<keyword evidence="2" id="KW-1185">Reference proteome</keyword>
<protein>
    <submittedName>
        <fullName evidence="1">Uncharacterized protein</fullName>
    </submittedName>
</protein>
<reference evidence="1" key="1">
    <citation type="submission" date="2021-12" db="EMBL/GenBank/DDBJ databases">
        <authorList>
            <person name="Veyrier F.J."/>
        </authorList>
    </citation>
    <scope>NUCLEOTIDE SEQUENCE</scope>
    <source>
        <strain evidence="1">SAG 1488-6</strain>
    </source>
</reference>
<dbReference type="Proteomes" id="UP000832034">
    <property type="component" value="Chromosome"/>
</dbReference>
<dbReference type="RefSeq" id="WP_019959526.1">
    <property type="nucleotide sequence ID" value="NZ_CP091512.1"/>
</dbReference>
<evidence type="ECO:0000313" key="1">
    <source>
        <dbReference type="EMBL" id="UOO93414.1"/>
    </source>
</evidence>
<proteinExistence type="predicted"/>
<dbReference type="EMBL" id="CP091512">
    <property type="protein sequence ID" value="UOO93414.1"/>
    <property type="molecule type" value="Genomic_DNA"/>
</dbReference>
<organism evidence="1 2">
    <name type="scientific">Vitreoscilla stercoraria</name>
    <dbReference type="NCBI Taxonomy" id="61"/>
    <lineage>
        <taxon>Bacteria</taxon>
        <taxon>Pseudomonadati</taxon>
        <taxon>Pseudomonadota</taxon>
        <taxon>Betaproteobacteria</taxon>
        <taxon>Neisseriales</taxon>
        <taxon>Neisseriaceae</taxon>
        <taxon>Vitreoscilla</taxon>
    </lineage>
</organism>
<name>A0ABY4ECE2_VITST</name>
<sequence length="297" mass="34074">MAKNKSEIIRYNITDRGRKHIGKPRNFNVAQVVRLINGPQVQEMVNSGDMYGYLGHGVRAEWGMLPSETVLANDGQGQKYVAIEPAIRTIHITASQDGTIEHQAEFLDNELGRKAWEWYQAKIGGFSSVFTPTPEAPTQFYGFDYVMVPNFATNRGYEMVMDGVFDLDRLTSKQQMEWLKARDIERRVVMDSVRNRLGQVVSDLEIADVVVEQERLEKQQMASVLDDALWRLQDAEHRLRQFDVKPEPMLKLDISETNWLSQTNTQAVLDSLNEYAGKTQKMPLMVDNWSPIDDLFK</sequence>